<dbReference type="InterPro" id="IPR004013">
    <property type="entry name" value="PHP_dom"/>
</dbReference>
<dbReference type="EMBL" id="RGMI01000154">
    <property type="protein sequence ID" value="NCU50759.1"/>
    <property type="molecule type" value="Genomic_DNA"/>
</dbReference>
<dbReference type="Pfam" id="PF02811">
    <property type="entry name" value="PHP"/>
    <property type="match status" value="1"/>
</dbReference>
<dbReference type="InterPro" id="IPR011708">
    <property type="entry name" value="DNA_pol3_alpha_NTPase_dom"/>
</dbReference>
<dbReference type="GO" id="GO:0016779">
    <property type="term" value="F:nucleotidyltransferase activity"/>
    <property type="evidence" value="ECO:0007669"/>
    <property type="project" value="UniProtKB-KW"/>
</dbReference>
<dbReference type="PANTHER" id="PTHR32294:SF0">
    <property type="entry name" value="DNA POLYMERASE III SUBUNIT ALPHA"/>
    <property type="match status" value="1"/>
</dbReference>
<reference evidence="3" key="1">
    <citation type="submission" date="2018-10" db="EMBL/GenBank/DDBJ databases">
        <title>Iterative Subtractive Binning of Freshwater Chronoseries Metagenomes Recovers Nearly Complete Genomes from over Four Hundred Novel Species.</title>
        <authorList>
            <person name="Rodriguez-R L.M."/>
            <person name="Tsementzi D."/>
            <person name="Luo C."/>
            <person name="Konstantinidis K.T."/>
        </authorList>
    </citation>
    <scope>NUCLEOTIDE SEQUENCE</scope>
    <source>
        <strain evidence="3">WB8_1A_003</strain>
    </source>
</reference>
<dbReference type="SMART" id="SM00481">
    <property type="entry name" value="POLIIIAc"/>
    <property type="match status" value="1"/>
</dbReference>
<dbReference type="Gene3D" id="1.10.10.1600">
    <property type="entry name" value="Bacterial DNA polymerase III alpha subunit, thumb domain"/>
    <property type="match status" value="1"/>
</dbReference>
<organism evidence="3 4">
    <name type="scientific">Candidatus Fonsibacter lacus</name>
    <dbReference type="NCBI Taxonomy" id="2576439"/>
    <lineage>
        <taxon>Bacteria</taxon>
        <taxon>Pseudomonadati</taxon>
        <taxon>Pseudomonadota</taxon>
        <taxon>Alphaproteobacteria</taxon>
        <taxon>Candidatus Pelagibacterales</taxon>
        <taxon>Candidatus Pelagibacterales incertae sedis</taxon>
        <taxon>Candidatus Fonsibacter</taxon>
    </lineage>
</organism>
<evidence type="ECO:0000313" key="4">
    <source>
        <dbReference type="Proteomes" id="UP000699985"/>
    </source>
</evidence>
<keyword evidence="3" id="KW-0548">Nucleotidyltransferase</keyword>
<dbReference type="SUPFAM" id="SSF89550">
    <property type="entry name" value="PHP domain-like"/>
    <property type="match status" value="1"/>
</dbReference>
<dbReference type="GO" id="GO:0008408">
    <property type="term" value="F:3'-5' exonuclease activity"/>
    <property type="evidence" value="ECO:0007669"/>
    <property type="project" value="InterPro"/>
</dbReference>
<dbReference type="GO" id="GO:0006260">
    <property type="term" value="P:DNA replication"/>
    <property type="evidence" value="ECO:0007669"/>
    <property type="project" value="InterPro"/>
</dbReference>
<dbReference type="InterPro" id="IPR016195">
    <property type="entry name" value="Pol/histidinol_Pase-like"/>
</dbReference>
<dbReference type="Proteomes" id="UP000699985">
    <property type="component" value="Unassembled WGS sequence"/>
</dbReference>
<dbReference type="InterPro" id="IPR004805">
    <property type="entry name" value="DnaE2/DnaE/PolC"/>
</dbReference>
<protein>
    <recommendedName>
        <fullName evidence="1">DNA polymerase III subunit alpha</fullName>
    </recommendedName>
</protein>
<comment type="caution">
    <text evidence="3">The sequence shown here is derived from an EMBL/GenBank/DDBJ whole genome shotgun (WGS) entry which is preliminary data.</text>
</comment>
<evidence type="ECO:0000313" key="3">
    <source>
        <dbReference type="EMBL" id="NCU50759.1"/>
    </source>
</evidence>
<dbReference type="Gene3D" id="3.20.20.140">
    <property type="entry name" value="Metal-dependent hydrolases"/>
    <property type="match status" value="1"/>
</dbReference>
<feature type="domain" description="Polymerase/histidinol phosphatase N-terminal" evidence="2">
    <location>
        <begin position="9"/>
        <end position="76"/>
    </location>
</feature>
<dbReference type="InterPro" id="IPR003141">
    <property type="entry name" value="Pol/His_phosphatase_N"/>
</dbReference>
<gene>
    <name evidence="3" type="primary">dnaE</name>
    <name evidence="3" type="ORF">EBX29_03210</name>
</gene>
<proteinExistence type="predicted"/>
<dbReference type="NCBIfam" id="TIGR00594">
    <property type="entry name" value="polc"/>
    <property type="match status" value="1"/>
</dbReference>
<dbReference type="PANTHER" id="PTHR32294">
    <property type="entry name" value="DNA POLYMERASE III SUBUNIT ALPHA"/>
    <property type="match status" value="1"/>
</dbReference>
<dbReference type="InterPro" id="IPR041931">
    <property type="entry name" value="DNA_pol3_alpha_thumb_dom"/>
</dbReference>
<dbReference type="Pfam" id="PF07733">
    <property type="entry name" value="DNA_pol3_alpha"/>
    <property type="match status" value="1"/>
</dbReference>
<evidence type="ECO:0000256" key="1">
    <source>
        <dbReference type="ARBA" id="ARBA00019114"/>
    </source>
</evidence>
<feature type="non-terminal residue" evidence="3">
    <location>
        <position position="529"/>
    </location>
</feature>
<evidence type="ECO:0000259" key="2">
    <source>
        <dbReference type="SMART" id="SM00481"/>
    </source>
</evidence>
<name>A0A966HNV1_9PROT</name>
<accession>A0A966HNV1</accession>
<keyword evidence="3" id="KW-0808">Transferase</keyword>
<sequence length="529" mass="60034">MSLKDITFNHFKIHTQYSICEGAVKIEELAKYAKLSKFLSLGISDSYNLSGALEFSEELSKVGVHPIIGTQLNIKTDNIIGKVSLIAKNEVGYKNLLKLSSKSYLDINATEEPHCSIKDLLDYSNGLFVLLGGNHTLTSKLILNNQDKIFLNNVNKLKSVFKENLFFEIQRHNEVNEDRIENFLISNSKSLKVPIIATQEVFYIHQDMHEAHDAYICIGQKAYVEDKNRISYSDQHYLKSNEEMLKLFSDIPDALENNHNLKYQCIYRPLPSKPLLPNFSSASSTEKNVEIVLQELAQKGLEKRLNEVILKNLTDPKQIAETKKIYLDRLNYEVKMINQMKFSGYFLIVSDYILWAKNNNIPVGPGRGSGAGSLVAWALSITELDPIKFGLIFERFLNPDRISIPDFDIDFCQEDRDKVINYVKNKYKGGVAQIITFGKLQARMAIRDIGRVIGLPYSVVDSLSKMIPFDPSRPLSLQESVALEPRIQEAQKNDVKIDKLIKLAIKLEGLYRNIATHAAGIVIADRQIE</sequence>
<dbReference type="AlphaFoldDB" id="A0A966HNV1"/>